<dbReference type="Gene3D" id="1.10.10.10">
    <property type="entry name" value="Winged helix-like DNA-binding domain superfamily/Winged helix DNA-binding domain"/>
    <property type="match status" value="1"/>
</dbReference>
<name>A0ABP7NK16_9ACTN</name>
<evidence type="ECO:0000313" key="2">
    <source>
        <dbReference type="EMBL" id="GAA3947915.1"/>
    </source>
</evidence>
<dbReference type="SMART" id="SM00347">
    <property type="entry name" value="HTH_MARR"/>
    <property type="match status" value="1"/>
</dbReference>
<dbReference type="PANTHER" id="PTHR33164:SF99">
    <property type="entry name" value="MARR FAMILY REGULATORY PROTEIN"/>
    <property type="match status" value="1"/>
</dbReference>
<gene>
    <name evidence="2" type="ORF">GCM10022231_01230</name>
</gene>
<feature type="domain" description="HTH marR-type" evidence="1">
    <location>
        <begin position="16"/>
        <end position="150"/>
    </location>
</feature>
<protein>
    <recommendedName>
        <fullName evidence="1">HTH marR-type domain-containing protein</fullName>
    </recommendedName>
</protein>
<dbReference type="Proteomes" id="UP001418444">
    <property type="component" value="Unassembled WGS sequence"/>
</dbReference>
<sequence length="162" mass="17417">MGNFGAPDGALSPQQKKQWYALLGSASELWHAIQVRTAAASPLTYAEWRLLEVMSVAPSLRISDLSELTRIGMSTVSRQVSKLIEAGWAEVVDGASGDARQKWVAITDAGRAALQPVTNARDAAVRDLVLGILTEDEFSQVVDMFRRIGESAAHPRVAGDAV</sequence>
<organism evidence="2 3">
    <name type="scientific">Gordonia caeni</name>
    <dbReference type="NCBI Taxonomy" id="1007097"/>
    <lineage>
        <taxon>Bacteria</taxon>
        <taxon>Bacillati</taxon>
        <taxon>Actinomycetota</taxon>
        <taxon>Actinomycetes</taxon>
        <taxon>Mycobacteriales</taxon>
        <taxon>Gordoniaceae</taxon>
        <taxon>Gordonia</taxon>
    </lineage>
</organism>
<dbReference type="SUPFAM" id="SSF46785">
    <property type="entry name" value="Winged helix' DNA-binding domain"/>
    <property type="match status" value="1"/>
</dbReference>
<evidence type="ECO:0000259" key="1">
    <source>
        <dbReference type="PROSITE" id="PS50995"/>
    </source>
</evidence>
<dbReference type="RefSeq" id="WP_344779536.1">
    <property type="nucleotide sequence ID" value="NZ_BAAAZW010000001.1"/>
</dbReference>
<dbReference type="PANTHER" id="PTHR33164">
    <property type="entry name" value="TRANSCRIPTIONAL REGULATOR, MARR FAMILY"/>
    <property type="match status" value="1"/>
</dbReference>
<keyword evidence="3" id="KW-1185">Reference proteome</keyword>
<dbReference type="InterPro" id="IPR000835">
    <property type="entry name" value="HTH_MarR-typ"/>
</dbReference>
<reference evidence="3" key="1">
    <citation type="journal article" date="2019" name="Int. J. Syst. Evol. Microbiol.">
        <title>The Global Catalogue of Microorganisms (GCM) 10K type strain sequencing project: providing services to taxonomists for standard genome sequencing and annotation.</title>
        <authorList>
            <consortium name="The Broad Institute Genomics Platform"/>
            <consortium name="The Broad Institute Genome Sequencing Center for Infectious Disease"/>
            <person name="Wu L."/>
            <person name="Ma J."/>
        </authorList>
    </citation>
    <scope>NUCLEOTIDE SEQUENCE [LARGE SCALE GENOMIC DNA]</scope>
    <source>
        <strain evidence="3">JCM 16923</strain>
    </source>
</reference>
<dbReference type="InterPro" id="IPR039422">
    <property type="entry name" value="MarR/SlyA-like"/>
</dbReference>
<proteinExistence type="predicted"/>
<dbReference type="Pfam" id="PF12802">
    <property type="entry name" value="MarR_2"/>
    <property type="match status" value="1"/>
</dbReference>
<evidence type="ECO:0000313" key="3">
    <source>
        <dbReference type="Proteomes" id="UP001418444"/>
    </source>
</evidence>
<accession>A0ABP7NK16</accession>
<dbReference type="InterPro" id="IPR036390">
    <property type="entry name" value="WH_DNA-bd_sf"/>
</dbReference>
<dbReference type="InterPro" id="IPR036388">
    <property type="entry name" value="WH-like_DNA-bd_sf"/>
</dbReference>
<dbReference type="EMBL" id="BAAAZW010000001">
    <property type="protein sequence ID" value="GAA3947915.1"/>
    <property type="molecule type" value="Genomic_DNA"/>
</dbReference>
<comment type="caution">
    <text evidence="2">The sequence shown here is derived from an EMBL/GenBank/DDBJ whole genome shotgun (WGS) entry which is preliminary data.</text>
</comment>
<dbReference type="PROSITE" id="PS50995">
    <property type="entry name" value="HTH_MARR_2"/>
    <property type="match status" value="1"/>
</dbReference>